<protein>
    <submittedName>
        <fullName evidence="4">Meiotically up-regulated protein</fullName>
    </submittedName>
</protein>
<reference evidence="4 5" key="1">
    <citation type="journal article" date="2023" name="BMC Biol.">
        <title>The compact genome of the sponge Oopsacas minuta (Hexactinellida) is lacking key metazoan core genes.</title>
        <authorList>
            <person name="Santini S."/>
            <person name="Schenkelaars Q."/>
            <person name="Jourda C."/>
            <person name="Duchesne M."/>
            <person name="Belahbib H."/>
            <person name="Rocher C."/>
            <person name="Selva M."/>
            <person name="Riesgo A."/>
            <person name="Vervoort M."/>
            <person name="Leys S.P."/>
            <person name="Kodjabachian L."/>
            <person name="Le Bivic A."/>
            <person name="Borchiellini C."/>
            <person name="Claverie J.M."/>
            <person name="Renard E."/>
        </authorList>
    </citation>
    <scope>NUCLEOTIDE SEQUENCE [LARGE SCALE GENOMIC DNA]</scope>
    <source>
        <strain evidence="4">SPO-2</strain>
    </source>
</reference>
<accession>A0AAV7K6J5</accession>
<dbReference type="PANTHER" id="PTHR23150:SF26">
    <property type="entry name" value="GENERIC METHYLTRANSFERASE"/>
    <property type="match status" value="1"/>
</dbReference>
<keyword evidence="5" id="KW-1185">Reference proteome</keyword>
<dbReference type="InterPro" id="IPR051043">
    <property type="entry name" value="Sulfatase_Mod_Factor_Kinase"/>
</dbReference>
<evidence type="ECO:0000259" key="3">
    <source>
        <dbReference type="Pfam" id="PF03781"/>
    </source>
</evidence>
<dbReference type="AlphaFoldDB" id="A0AAV7K6J5"/>
<dbReference type="InterPro" id="IPR005532">
    <property type="entry name" value="SUMF_dom"/>
</dbReference>
<feature type="compositionally biased region" description="Basic and acidic residues" evidence="2">
    <location>
        <begin position="320"/>
        <end position="332"/>
    </location>
</feature>
<dbReference type="InterPro" id="IPR027577">
    <property type="entry name" value="OvoA_Nterm"/>
</dbReference>
<sequence>MSETRIKSVILTGRAGQETRFQSLKPLDLSTSNKSQIQAYFENTYDFDENLFLCIKDPSSMLLTPNRLRLPIIFYYGHTAAVFVNKLFISGFIKERVDLEFEKIFETGVDEMSWDDTDSFRMGGALNWPSLERIIEYRRNVRKLILDVIDSTPLQLPITWDSTWWSLMLAIDHARIHIELSSVMLRELPVELVERPSAWSYGPREPIVPIGENNFIEVPAGKVTLGKPRDFPAYGWDNEFGKEEMETSTFKASRYLVTNAQFLEFVEARGYENKEYWTEEGWKWVVYTKPKHPHFWVCQEECESMCGEDLSNYSHCNSKAENKNNDMNREDGSSSPSKTTRYAKSFLYRAMFDNIAMPWSWPVEVNFLEAKAFCKWTGSNFRLPTEAEHHLMRGNELSSDFGNKSDPAFIDKPPFNSNLQYCSSTPVNFFPPSDNGFYDAYGNVWDWTECHFNGFKDFETHKVYDDFSTPCFAGTHNILMGGAWVSSGTSASRYGRFAFRRHFFQHAGFRLVEALNRDSTPARVCSAKAFIPLHGFMESSIDVFGLKSNNVLESYNLQFTTELDDAFKQEVEFSLANSDMVVSYLHKLDHGSGRFIHLGCGLGKICYELSRDFTSILGIDYSGRFIDYCLKVKSKSPLVNIPGYKIADDIRYDKLDFKQFTWLSNEIPPSDVVLVTLLDRVMNPAAWALKLFEIVKVGKTAVIVSTIDLASLEGMMIRFQLKGSETPFKNQNLILSFWVLQATDTRGMN</sequence>
<organism evidence="4 5">
    <name type="scientific">Oopsacas minuta</name>
    <dbReference type="NCBI Taxonomy" id="111878"/>
    <lineage>
        <taxon>Eukaryota</taxon>
        <taxon>Metazoa</taxon>
        <taxon>Porifera</taxon>
        <taxon>Hexactinellida</taxon>
        <taxon>Hexasterophora</taxon>
        <taxon>Lyssacinosida</taxon>
        <taxon>Leucopsacidae</taxon>
        <taxon>Oopsacas</taxon>
    </lineage>
</organism>
<gene>
    <name evidence="4" type="ORF">LOD99_1390</name>
</gene>
<comment type="caution">
    <text evidence="4">The sequence shown here is derived from an EMBL/GenBank/DDBJ whole genome shotgun (WGS) entry which is preliminary data.</text>
</comment>
<proteinExistence type="inferred from homology"/>
<evidence type="ECO:0000313" key="5">
    <source>
        <dbReference type="Proteomes" id="UP001165289"/>
    </source>
</evidence>
<dbReference type="InterPro" id="IPR042095">
    <property type="entry name" value="SUMF_sf"/>
</dbReference>
<comment type="similarity">
    <text evidence="1">Belongs to the sulfatase-modifying factor family.</text>
</comment>
<dbReference type="GO" id="GO:0120147">
    <property type="term" value="F:formylglycine-generating oxidase activity"/>
    <property type="evidence" value="ECO:0007669"/>
    <property type="project" value="TreeGrafter"/>
</dbReference>
<evidence type="ECO:0000256" key="1">
    <source>
        <dbReference type="ARBA" id="ARBA00005310"/>
    </source>
</evidence>
<dbReference type="Pfam" id="PF03781">
    <property type="entry name" value="FGE-sulfatase"/>
    <property type="match status" value="1"/>
</dbReference>
<name>A0AAV7K6J5_9METZ</name>
<dbReference type="Gene3D" id="3.40.50.150">
    <property type="entry name" value="Vaccinia Virus protein VP39"/>
    <property type="match status" value="1"/>
</dbReference>
<dbReference type="Proteomes" id="UP001165289">
    <property type="component" value="Unassembled WGS sequence"/>
</dbReference>
<dbReference type="InterPro" id="IPR029063">
    <property type="entry name" value="SAM-dependent_MTases_sf"/>
</dbReference>
<evidence type="ECO:0000256" key="2">
    <source>
        <dbReference type="SAM" id="MobiDB-lite"/>
    </source>
</evidence>
<feature type="domain" description="Sulfatase-modifying factor enzyme-like" evidence="3">
    <location>
        <begin position="214"/>
        <end position="512"/>
    </location>
</feature>
<dbReference type="InterPro" id="IPR016187">
    <property type="entry name" value="CTDL_fold"/>
</dbReference>
<dbReference type="Gene3D" id="3.90.1580.10">
    <property type="entry name" value="paralog of FGE (formylglycine-generating enzyme)"/>
    <property type="match status" value="1"/>
</dbReference>
<dbReference type="NCBIfam" id="TIGR04344">
    <property type="entry name" value="ovoA_Nterm"/>
    <property type="match status" value="1"/>
</dbReference>
<dbReference type="EMBL" id="JAKMXF010000144">
    <property type="protein sequence ID" value="KAI6656595.1"/>
    <property type="molecule type" value="Genomic_DNA"/>
</dbReference>
<evidence type="ECO:0000313" key="4">
    <source>
        <dbReference type="EMBL" id="KAI6656595.1"/>
    </source>
</evidence>
<feature type="region of interest" description="Disordered" evidence="2">
    <location>
        <begin position="320"/>
        <end position="339"/>
    </location>
</feature>
<dbReference type="SUPFAM" id="SSF56436">
    <property type="entry name" value="C-type lectin-like"/>
    <property type="match status" value="1"/>
</dbReference>
<dbReference type="SUPFAM" id="SSF53335">
    <property type="entry name" value="S-adenosyl-L-methionine-dependent methyltransferases"/>
    <property type="match status" value="1"/>
</dbReference>
<dbReference type="PANTHER" id="PTHR23150">
    <property type="entry name" value="SULFATASE MODIFYING FACTOR 1, 2"/>
    <property type="match status" value="1"/>
</dbReference>